<evidence type="ECO:0000256" key="3">
    <source>
        <dbReference type="ARBA" id="ARBA00022759"/>
    </source>
</evidence>
<dbReference type="GO" id="GO:0016787">
    <property type="term" value="F:hydrolase activity"/>
    <property type="evidence" value="ECO:0007669"/>
    <property type="project" value="UniProtKB-KW"/>
</dbReference>
<keyword evidence="5" id="KW-0460">Magnesium</keyword>
<sequence length="97" mass="11355">MAEFRAPIVEELVVHLAISQIITPEEFTPADDQDGIYLYPNALKKFIEHWDKKLQTKVIHPYSGKVTYLHCLELQAQEYLSCLLGEQKYYRPFVLVE</sequence>
<dbReference type="GO" id="GO:0046872">
    <property type="term" value="F:metal ion binding"/>
    <property type="evidence" value="ECO:0007669"/>
    <property type="project" value="UniProtKB-KW"/>
</dbReference>
<gene>
    <name evidence="8" type="ORF">F6J89_24930</name>
</gene>
<dbReference type="GO" id="GO:0003677">
    <property type="term" value="F:DNA binding"/>
    <property type="evidence" value="ECO:0007669"/>
    <property type="project" value="UniProtKB-KW"/>
</dbReference>
<dbReference type="GO" id="GO:0004519">
    <property type="term" value="F:endonuclease activity"/>
    <property type="evidence" value="ECO:0007669"/>
    <property type="project" value="UniProtKB-KW"/>
</dbReference>
<keyword evidence="6" id="KW-0051">Antiviral defense</keyword>
<keyword evidence="7" id="KW-0238">DNA-binding</keyword>
<keyword evidence="1" id="KW-0540">Nuclease</keyword>
<keyword evidence="4" id="KW-0378">Hydrolase</keyword>
<reference evidence="8" key="1">
    <citation type="submission" date="2019-11" db="EMBL/GenBank/DDBJ databases">
        <title>Genomic insights into an expanded diversity of filamentous marine cyanobacteria reveals the extraordinary biosynthetic potential of Moorea and Okeania.</title>
        <authorList>
            <person name="Ferreira Leao T."/>
            <person name="Wang M."/>
            <person name="Moss N."/>
            <person name="Da Silva R."/>
            <person name="Sanders J."/>
            <person name="Nurk S."/>
            <person name="Gurevich A."/>
            <person name="Humphrey G."/>
            <person name="Reher R."/>
            <person name="Zhu Q."/>
            <person name="Belda-Ferre P."/>
            <person name="Glukhov E."/>
            <person name="Rex R."/>
            <person name="Dorrestein P.C."/>
            <person name="Knight R."/>
            <person name="Pevzner P."/>
            <person name="Gerwick W.H."/>
            <person name="Gerwick L."/>
        </authorList>
    </citation>
    <scope>NUCLEOTIDE SEQUENCE</scope>
    <source>
        <strain evidence="8">SIO1C4</strain>
    </source>
</reference>
<dbReference type="InterPro" id="IPR042206">
    <property type="entry name" value="CRISPR-assoc_Cas1_C"/>
</dbReference>
<dbReference type="EMBL" id="JAAHFQ010000640">
    <property type="protein sequence ID" value="NER30772.1"/>
    <property type="molecule type" value="Genomic_DNA"/>
</dbReference>
<evidence type="ECO:0000256" key="5">
    <source>
        <dbReference type="ARBA" id="ARBA00022842"/>
    </source>
</evidence>
<organism evidence="8">
    <name type="scientific">Symploca sp. SIO1C4</name>
    <dbReference type="NCBI Taxonomy" id="2607765"/>
    <lineage>
        <taxon>Bacteria</taxon>
        <taxon>Bacillati</taxon>
        <taxon>Cyanobacteriota</taxon>
        <taxon>Cyanophyceae</taxon>
        <taxon>Coleofasciculales</taxon>
        <taxon>Coleofasciculaceae</taxon>
        <taxon>Symploca</taxon>
    </lineage>
</organism>
<evidence type="ECO:0000256" key="6">
    <source>
        <dbReference type="ARBA" id="ARBA00023118"/>
    </source>
</evidence>
<name>A0A6B3NK06_9CYAN</name>
<protein>
    <recommendedName>
        <fullName evidence="9">CRISPR-associated endonuclease Cas1</fullName>
    </recommendedName>
</protein>
<dbReference type="InterPro" id="IPR002729">
    <property type="entry name" value="CRISPR-assoc_Cas1"/>
</dbReference>
<dbReference type="GO" id="GO:0043571">
    <property type="term" value="P:maintenance of CRISPR repeat elements"/>
    <property type="evidence" value="ECO:0007669"/>
    <property type="project" value="InterPro"/>
</dbReference>
<evidence type="ECO:0000256" key="4">
    <source>
        <dbReference type="ARBA" id="ARBA00022801"/>
    </source>
</evidence>
<accession>A0A6B3NK06</accession>
<evidence type="ECO:0000256" key="7">
    <source>
        <dbReference type="ARBA" id="ARBA00023125"/>
    </source>
</evidence>
<evidence type="ECO:0000256" key="2">
    <source>
        <dbReference type="ARBA" id="ARBA00022723"/>
    </source>
</evidence>
<dbReference type="Gene3D" id="1.20.120.920">
    <property type="entry name" value="CRISPR-associated endonuclease Cas1, C-terminal domain"/>
    <property type="match status" value="1"/>
</dbReference>
<proteinExistence type="predicted"/>
<dbReference type="Pfam" id="PF01867">
    <property type="entry name" value="Cas_Cas1"/>
    <property type="match status" value="1"/>
</dbReference>
<comment type="caution">
    <text evidence="8">The sequence shown here is derived from an EMBL/GenBank/DDBJ whole genome shotgun (WGS) entry which is preliminary data.</text>
</comment>
<keyword evidence="3" id="KW-0255">Endonuclease</keyword>
<evidence type="ECO:0008006" key="9">
    <source>
        <dbReference type="Google" id="ProtNLM"/>
    </source>
</evidence>
<evidence type="ECO:0000256" key="1">
    <source>
        <dbReference type="ARBA" id="ARBA00022722"/>
    </source>
</evidence>
<keyword evidence="2" id="KW-0479">Metal-binding</keyword>
<dbReference type="AlphaFoldDB" id="A0A6B3NK06"/>
<evidence type="ECO:0000313" key="8">
    <source>
        <dbReference type="EMBL" id="NER30772.1"/>
    </source>
</evidence>
<dbReference type="GO" id="GO:0051607">
    <property type="term" value="P:defense response to virus"/>
    <property type="evidence" value="ECO:0007669"/>
    <property type="project" value="UniProtKB-KW"/>
</dbReference>